<evidence type="ECO:0000313" key="2">
    <source>
        <dbReference type="Proteomes" id="UP000499080"/>
    </source>
</evidence>
<dbReference type="Proteomes" id="UP000499080">
    <property type="component" value="Unassembled WGS sequence"/>
</dbReference>
<accession>A0A4Y2MQ92</accession>
<reference evidence="1 2" key="1">
    <citation type="journal article" date="2019" name="Sci. Rep.">
        <title>Orb-weaving spider Araneus ventricosus genome elucidates the spidroin gene catalogue.</title>
        <authorList>
            <person name="Kono N."/>
            <person name="Nakamura H."/>
            <person name="Ohtoshi R."/>
            <person name="Moran D.A.P."/>
            <person name="Shinohara A."/>
            <person name="Yoshida Y."/>
            <person name="Fujiwara M."/>
            <person name="Mori M."/>
            <person name="Tomita M."/>
            <person name="Arakawa K."/>
        </authorList>
    </citation>
    <scope>NUCLEOTIDE SEQUENCE [LARGE SCALE GENOMIC DNA]</scope>
</reference>
<evidence type="ECO:0000313" key="1">
    <source>
        <dbReference type="EMBL" id="GBN28883.1"/>
    </source>
</evidence>
<dbReference type="EMBL" id="BGPR01007704">
    <property type="protein sequence ID" value="GBN28883.1"/>
    <property type="molecule type" value="Genomic_DNA"/>
</dbReference>
<dbReference type="AlphaFoldDB" id="A0A4Y2MQ92"/>
<keyword evidence="2" id="KW-1185">Reference proteome</keyword>
<sequence>MKYLLKSVSGKAYLYHEKMMTEHCEAIINSRPLTYVSENDTDFNPISTYMFIQDIREWADSDLYVADHNIQNKRSKYRIAVQKDLRDQFRSEEARGCSDQLVQRSTCKESRPILDIEYLWEATTTREFTDL</sequence>
<name>A0A4Y2MQ92_ARAVE</name>
<organism evidence="1 2">
    <name type="scientific">Araneus ventricosus</name>
    <name type="common">Orbweaver spider</name>
    <name type="synonym">Epeira ventricosa</name>
    <dbReference type="NCBI Taxonomy" id="182803"/>
    <lineage>
        <taxon>Eukaryota</taxon>
        <taxon>Metazoa</taxon>
        <taxon>Ecdysozoa</taxon>
        <taxon>Arthropoda</taxon>
        <taxon>Chelicerata</taxon>
        <taxon>Arachnida</taxon>
        <taxon>Araneae</taxon>
        <taxon>Araneomorphae</taxon>
        <taxon>Entelegynae</taxon>
        <taxon>Araneoidea</taxon>
        <taxon>Araneidae</taxon>
        <taxon>Araneus</taxon>
    </lineage>
</organism>
<protein>
    <submittedName>
        <fullName evidence="1">Uncharacterized protein</fullName>
    </submittedName>
</protein>
<comment type="caution">
    <text evidence="1">The sequence shown here is derived from an EMBL/GenBank/DDBJ whole genome shotgun (WGS) entry which is preliminary data.</text>
</comment>
<proteinExistence type="predicted"/>
<gene>
    <name evidence="1" type="ORF">AVEN_174989_1</name>
</gene>